<comment type="caution">
    <text evidence="2">The sequence shown here is derived from an EMBL/GenBank/DDBJ whole genome shotgun (WGS) entry which is preliminary data.</text>
</comment>
<protein>
    <submittedName>
        <fullName evidence="2">PDZ domain containing 11</fullName>
    </submittedName>
</protein>
<name>A0A2I0LS60_COLLI</name>
<gene>
    <name evidence="2" type="primary">PDZD11</name>
    <name evidence="2" type="ORF">A306_00011444</name>
</gene>
<feature type="compositionally biased region" description="Polar residues" evidence="1">
    <location>
        <begin position="17"/>
        <end position="31"/>
    </location>
</feature>
<accession>A0A2I0LS60</accession>
<evidence type="ECO:0000313" key="2">
    <source>
        <dbReference type="EMBL" id="PKK20262.1"/>
    </source>
</evidence>
<organism evidence="2 3">
    <name type="scientific">Columba livia</name>
    <name type="common">Rock dove</name>
    <dbReference type="NCBI Taxonomy" id="8932"/>
    <lineage>
        <taxon>Eukaryota</taxon>
        <taxon>Metazoa</taxon>
        <taxon>Chordata</taxon>
        <taxon>Craniata</taxon>
        <taxon>Vertebrata</taxon>
        <taxon>Euteleostomi</taxon>
        <taxon>Archelosauria</taxon>
        <taxon>Archosauria</taxon>
        <taxon>Dinosauria</taxon>
        <taxon>Saurischia</taxon>
        <taxon>Theropoda</taxon>
        <taxon>Coelurosauria</taxon>
        <taxon>Aves</taxon>
        <taxon>Neognathae</taxon>
        <taxon>Neoaves</taxon>
        <taxon>Columbimorphae</taxon>
        <taxon>Columbiformes</taxon>
        <taxon>Columbidae</taxon>
        <taxon>Columba</taxon>
    </lineage>
</organism>
<dbReference type="EMBL" id="AKCR02000116">
    <property type="protein sequence ID" value="PKK20262.1"/>
    <property type="molecule type" value="Genomic_DNA"/>
</dbReference>
<evidence type="ECO:0000256" key="1">
    <source>
        <dbReference type="SAM" id="MobiDB-lite"/>
    </source>
</evidence>
<reference evidence="2 3" key="1">
    <citation type="journal article" date="2013" name="Science">
        <title>Genomic diversity and evolution of the head crest in the rock pigeon.</title>
        <authorList>
            <person name="Shapiro M.D."/>
            <person name="Kronenberg Z."/>
            <person name="Li C."/>
            <person name="Domyan E.T."/>
            <person name="Pan H."/>
            <person name="Campbell M."/>
            <person name="Tan H."/>
            <person name="Huff C.D."/>
            <person name="Hu H."/>
            <person name="Vickrey A.I."/>
            <person name="Nielsen S.C."/>
            <person name="Stringham S.A."/>
            <person name="Hu H."/>
            <person name="Willerslev E."/>
            <person name="Gilbert M.T."/>
            <person name="Yandell M."/>
            <person name="Zhang G."/>
            <person name="Wang J."/>
        </authorList>
    </citation>
    <scope>NUCLEOTIDE SEQUENCE [LARGE SCALE GENOMIC DNA]</scope>
    <source>
        <tissue evidence="2">Blood</tissue>
    </source>
</reference>
<dbReference type="Proteomes" id="UP000053872">
    <property type="component" value="Unassembled WGS sequence"/>
</dbReference>
<keyword evidence="3" id="KW-1185">Reference proteome</keyword>
<feature type="region of interest" description="Disordered" evidence="1">
    <location>
        <begin position="1"/>
        <end position="44"/>
    </location>
</feature>
<dbReference type="InParanoid" id="A0A2I0LS60"/>
<proteinExistence type="predicted"/>
<dbReference type="AlphaFoldDB" id="A0A2I0LS60"/>
<sequence length="113" mass="11668">MTSQLPPAAQLSPRAGTGQSPTCHQHADTGTLSSRSRAAPSPPLASKCVHCVSDLQASCSGSVTSHQALLCPPVPLALLPAHIPRQHDTGQLMKITELVCSPLCQQISLPTSG</sequence>
<evidence type="ECO:0000313" key="3">
    <source>
        <dbReference type="Proteomes" id="UP000053872"/>
    </source>
</evidence>